<evidence type="ECO:0000256" key="1">
    <source>
        <dbReference type="SAM" id="Coils"/>
    </source>
</evidence>
<dbReference type="Pfam" id="PF24054">
    <property type="entry name" value="DUF7357"/>
    <property type="match status" value="1"/>
</dbReference>
<feature type="domain" description="DUF7357" evidence="3">
    <location>
        <begin position="6"/>
        <end position="140"/>
    </location>
</feature>
<sequence>MPEPDIRLRLAIRRHGLPEMKLLWPCPRSSEVTVAKLLTSVNSVVPLESSTWGLEDYVVELADSQGGSFECLHFQQAANIFKDDDHVIIRSLLTDDLKRRRLSGRHQISIDGKHLVDGVAFGRPWLRAPRDRPAVELPPRKRARIAHETQPTEVPTEQLMLEGPAASSDGDPSVGQNDSGNDSDVDFSCNDDDATDSTSNKMSADWHNDESVCAPGELELELEELAKELVENQAALSKSNKDSVQQRVAAIRTAFPSVPRATIANELQRRNNDLRKTYDALKRSRRSALTYDEMMEAALLGDLDLVSSLQQGADDGTLLSRPRQKPLIQEISSESRSESSDVGSDNSESMSPQQSCDSSGVSNEDDSNSNKSDSTSSDDSDDDSDDSEDESEDDGEDESEDESEDDSEDDSEDGVEDGVVDDSEDDSEDESEVDSSEESDESSPTESRQEFRQPLAAKIVTEVMHANLPGQGLTKTQKRNMRRRKHKALNKETSSIPSARDADLLARKAALIEALSEKTSTTMASNSPDAVDADATKPTETRDETPSSAGSEALRRARIDLGAGRRMLFAALGLKNPKSKADEEKLRQNLQTRTKPSSQKCVAAAHDALQEHGKDDEENDSWKSKISYRAIECCHEGMILSEPPFPFVQRWDPQQQYSSMRKRKRDYDAEYEESYLEGGAIDTKPSSEDLAQRIGATAPVERLEGNKKVNVDGFAGIEQNREDLIKLPQDLESLAPLDKHTVKEGMVITWKQCVMSKATQWQPVLASVTAVVLPGSTESGLEVQLAFRDRQQQIKVYDEVTGQRIYDKFETPDADEDEVEDDGRRFVTWDDMMEPRIVAAVSNLAPWDSRQKIETA</sequence>
<feature type="compositionally biased region" description="Acidic residues" evidence="2">
    <location>
        <begin position="181"/>
        <end position="195"/>
    </location>
</feature>
<gene>
    <name evidence="4" type="ORF">AAL_07828</name>
</gene>
<comment type="caution">
    <text evidence="4">The sequence shown here is derived from an EMBL/GenBank/DDBJ whole genome shotgun (WGS) entry which is preliminary data.</text>
</comment>
<feature type="region of interest" description="Disordered" evidence="2">
    <location>
        <begin position="314"/>
        <end position="496"/>
    </location>
</feature>
<dbReference type="InterPro" id="IPR055781">
    <property type="entry name" value="DUF7357"/>
</dbReference>
<evidence type="ECO:0000259" key="3">
    <source>
        <dbReference type="Pfam" id="PF24054"/>
    </source>
</evidence>
<name>A0A166NCW5_9HYPO</name>
<keyword evidence="5" id="KW-1185">Reference proteome</keyword>
<dbReference type="OrthoDB" id="5368821at2759"/>
<reference evidence="4 5" key="1">
    <citation type="journal article" date="2016" name="Genome Biol. Evol.">
        <title>Divergent and convergent evolution of fungal pathogenicity.</title>
        <authorList>
            <person name="Shang Y."/>
            <person name="Xiao G."/>
            <person name="Zheng P."/>
            <person name="Cen K."/>
            <person name="Zhan S."/>
            <person name="Wang C."/>
        </authorList>
    </citation>
    <scope>NUCLEOTIDE SEQUENCE [LARGE SCALE GENOMIC DNA]</scope>
    <source>
        <strain evidence="4 5">RCEF 2490</strain>
    </source>
</reference>
<feature type="region of interest" description="Disordered" evidence="2">
    <location>
        <begin position="519"/>
        <end position="554"/>
    </location>
</feature>
<accession>A0A166NCW5</accession>
<dbReference type="Proteomes" id="UP000078544">
    <property type="component" value="Unassembled WGS sequence"/>
</dbReference>
<feature type="compositionally biased region" description="Basic residues" evidence="2">
    <location>
        <begin position="476"/>
        <end position="488"/>
    </location>
</feature>
<feature type="region of interest" description="Disordered" evidence="2">
    <location>
        <begin position="132"/>
        <end position="208"/>
    </location>
</feature>
<feature type="compositionally biased region" description="Polar residues" evidence="2">
    <location>
        <begin position="519"/>
        <end position="528"/>
    </location>
</feature>
<evidence type="ECO:0000313" key="4">
    <source>
        <dbReference type="EMBL" id="KZZ89180.1"/>
    </source>
</evidence>
<feature type="compositionally biased region" description="Basic and acidic residues" evidence="2">
    <location>
        <begin position="534"/>
        <end position="545"/>
    </location>
</feature>
<dbReference type="AlphaFoldDB" id="A0A166NCW5"/>
<feature type="compositionally biased region" description="Acidic residues" evidence="2">
    <location>
        <begin position="376"/>
        <end position="443"/>
    </location>
</feature>
<evidence type="ECO:0000256" key="2">
    <source>
        <dbReference type="SAM" id="MobiDB-lite"/>
    </source>
</evidence>
<dbReference type="STRING" id="1081109.A0A166NCW5"/>
<organism evidence="4 5">
    <name type="scientific">Moelleriella libera RCEF 2490</name>
    <dbReference type="NCBI Taxonomy" id="1081109"/>
    <lineage>
        <taxon>Eukaryota</taxon>
        <taxon>Fungi</taxon>
        <taxon>Dikarya</taxon>
        <taxon>Ascomycota</taxon>
        <taxon>Pezizomycotina</taxon>
        <taxon>Sordariomycetes</taxon>
        <taxon>Hypocreomycetidae</taxon>
        <taxon>Hypocreales</taxon>
        <taxon>Clavicipitaceae</taxon>
        <taxon>Moelleriella</taxon>
    </lineage>
</organism>
<evidence type="ECO:0000313" key="5">
    <source>
        <dbReference type="Proteomes" id="UP000078544"/>
    </source>
</evidence>
<keyword evidence="1" id="KW-0175">Coiled coil</keyword>
<proteinExistence type="predicted"/>
<feature type="compositionally biased region" description="Low complexity" evidence="2">
    <location>
        <begin position="340"/>
        <end position="351"/>
    </location>
</feature>
<protein>
    <recommendedName>
        <fullName evidence="3">DUF7357 domain-containing protein</fullName>
    </recommendedName>
</protein>
<feature type="coiled-coil region" evidence="1">
    <location>
        <begin position="222"/>
        <end position="284"/>
    </location>
</feature>
<dbReference type="EMBL" id="AZGY01000026">
    <property type="protein sequence ID" value="KZZ89180.1"/>
    <property type="molecule type" value="Genomic_DNA"/>
</dbReference>